<protein>
    <submittedName>
        <fullName evidence="4">Hydrogenase expression/formation protein HypE</fullName>
    </submittedName>
</protein>
<feature type="domain" description="PurM-like N-terminal" evidence="2">
    <location>
        <begin position="65"/>
        <end position="176"/>
    </location>
</feature>
<dbReference type="CDD" id="cd02197">
    <property type="entry name" value="HypE"/>
    <property type="match status" value="1"/>
</dbReference>
<keyword evidence="5" id="KW-1185">Reference proteome</keyword>
<comment type="similarity">
    <text evidence="1">Belongs to the HypE family.</text>
</comment>
<evidence type="ECO:0000313" key="4">
    <source>
        <dbReference type="EMBL" id="VVC75534.1"/>
    </source>
</evidence>
<sequence length="362" mass="38163">MTEALAGKTGARVTGLSGKITGPKLNFKNGHVELSHGSGGRAMAQLIDQLFFDAFDNEWLAQRNDQALFSVSAGRMVMTTDAHVVSPLFFPGGDIGCLAVYGTINDIAMSGAKPLYLSAGFILEEGFPLADLQKIVASMARAAQAANVAIIAGDTKVVERGKGDGVFITTTGIGVVPDHVNISGNNARPGDSILVNGYIGDHGVAIMAHRNHLQFQTDIQSDTAALHELVADMVKAVPGIHCLRDPTRGGLATTLNELAVQSKTGFVIDESCVPVRREVAGACELLGLDPLYVANEGKLVAVCPSGQADTLLAVMRSHPLGTFAAVIGTVIEDSRHFVQLKTRLGGMRIVDWLAGEQLPRIC</sequence>
<evidence type="ECO:0000259" key="2">
    <source>
        <dbReference type="Pfam" id="PF00586"/>
    </source>
</evidence>
<evidence type="ECO:0000259" key="3">
    <source>
        <dbReference type="Pfam" id="PF02769"/>
    </source>
</evidence>
<dbReference type="RefSeq" id="WP_148338832.1">
    <property type="nucleotide sequence ID" value="NZ_LR699119.1"/>
</dbReference>
<dbReference type="Proteomes" id="UP000324194">
    <property type="component" value="Chromosome 1"/>
</dbReference>
<dbReference type="EMBL" id="LR699119">
    <property type="protein sequence ID" value="VVC75534.1"/>
    <property type="molecule type" value="Genomic_DNA"/>
</dbReference>
<dbReference type="InterPro" id="IPR036921">
    <property type="entry name" value="PurM-like_N_sf"/>
</dbReference>
<evidence type="ECO:0000313" key="5">
    <source>
        <dbReference type="Proteomes" id="UP000324194"/>
    </source>
</evidence>
<dbReference type="GO" id="GO:0051604">
    <property type="term" value="P:protein maturation"/>
    <property type="evidence" value="ECO:0007669"/>
    <property type="project" value="TreeGrafter"/>
</dbReference>
<dbReference type="KEGG" id="asip:AQUSIP_08240"/>
<dbReference type="InterPro" id="IPR011854">
    <property type="entry name" value="HypE"/>
</dbReference>
<dbReference type="Gene3D" id="3.90.650.10">
    <property type="entry name" value="PurM-like C-terminal domain"/>
    <property type="match status" value="1"/>
</dbReference>
<dbReference type="Pfam" id="PF02769">
    <property type="entry name" value="AIRS_C"/>
    <property type="match status" value="1"/>
</dbReference>
<dbReference type="NCBIfam" id="TIGR02124">
    <property type="entry name" value="hypE"/>
    <property type="match status" value="1"/>
</dbReference>
<name>A0A5E4PFB5_9COXI</name>
<dbReference type="Pfam" id="PF00586">
    <property type="entry name" value="AIRS"/>
    <property type="match status" value="1"/>
</dbReference>
<dbReference type="SUPFAM" id="SSF56042">
    <property type="entry name" value="PurM C-terminal domain-like"/>
    <property type="match status" value="1"/>
</dbReference>
<dbReference type="InterPro" id="IPR016188">
    <property type="entry name" value="PurM-like_N"/>
</dbReference>
<proteinExistence type="inferred from homology"/>
<feature type="domain" description="PurM-like C-terminal" evidence="3">
    <location>
        <begin position="188"/>
        <end position="340"/>
    </location>
</feature>
<dbReference type="PIRSF" id="PIRSF005644">
    <property type="entry name" value="Hdrgns_mtr_HypE"/>
    <property type="match status" value="1"/>
</dbReference>
<dbReference type="OrthoDB" id="9801934at2"/>
<dbReference type="SUPFAM" id="SSF55326">
    <property type="entry name" value="PurM N-terminal domain-like"/>
    <property type="match status" value="1"/>
</dbReference>
<evidence type="ECO:0000256" key="1">
    <source>
        <dbReference type="ARBA" id="ARBA00006243"/>
    </source>
</evidence>
<reference evidence="4 5" key="1">
    <citation type="submission" date="2019-08" db="EMBL/GenBank/DDBJ databases">
        <authorList>
            <person name="Guy L."/>
        </authorList>
    </citation>
    <scope>NUCLEOTIDE SEQUENCE [LARGE SCALE GENOMIC DNA]</scope>
    <source>
        <strain evidence="4 5">SGT-108</strain>
    </source>
</reference>
<dbReference type="PANTHER" id="PTHR30303">
    <property type="entry name" value="HYDROGENASE ISOENZYMES FORMATION PROTEIN HYPE"/>
    <property type="match status" value="1"/>
</dbReference>
<dbReference type="PANTHER" id="PTHR30303:SF0">
    <property type="entry name" value="CARBAMOYL DEHYDRATASE HYPE"/>
    <property type="match status" value="1"/>
</dbReference>
<dbReference type="InterPro" id="IPR010918">
    <property type="entry name" value="PurM-like_C_dom"/>
</dbReference>
<accession>A0A5E4PFB5</accession>
<organism evidence="4 5">
    <name type="scientific">Aquicella siphonis</name>
    <dbReference type="NCBI Taxonomy" id="254247"/>
    <lineage>
        <taxon>Bacteria</taxon>
        <taxon>Pseudomonadati</taxon>
        <taxon>Pseudomonadota</taxon>
        <taxon>Gammaproteobacteria</taxon>
        <taxon>Legionellales</taxon>
        <taxon>Coxiellaceae</taxon>
        <taxon>Aquicella</taxon>
    </lineage>
</organism>
<dbReference type="InterPro" id="IPR036676">
    <property type="entry name" value="PurM-like_C_sf"/>
</dbReference>
<dbReference type="Gene3D" id="3.30.1330.10">
    <property type="entry name" value="PurM-like, N-terminal domain"/>
    <property type="match status" value="1"/>
</dbReference>
<dbReference type="AlphaFoldDB" id="A0A5E4PFB5"/>
<gene>
    <name evidence="4" type="primary">hypE</name>
    <name evidence="4" type="ORF">AQUSIP_08240</name>
</gene>